<evidence type="ECO:0000313" key="2">
    <source>
        <dbReference type="Proteomes" id="UP000235916"/>
    </source>
</evidence>
<gene>
    <name evidence="1" type="ORF">C1O66_08460</name>
</gene>
<dbReference type="EMBL" id="POSP01000003">
    <property type="protein sequence ID" value="PND37553.1"/>
    <property type="molecule type" value="Genomic_DNA"/>
</dbReference>
<dbReference type="Gene3D" id="3.30.70.2050">
    <property type="match status" value="1"/>
</dbReference>
<dbReference type="PROSITE" id="PS51318">
    <property type="entry name" value="TAT"/>
    <property type="match status" value="1"/>
</dbReference>
<dbReference type="Pfam" id="PF05573">
    <property type="entry name" value="NosL"/>
    <property type="match status" value="1"/>
</dbReference>
<name>A0A2N8KVR9_9BURK</name>
<dbReference type="PANTHER" id="PTHR41247">
    <property type="entry name" value="HTH-TYPE TRANSCRIPTIONAL REPRESSOR YCNK"/>
    <property type="match status" value="1"/>
</dbReference>
<comment type="caution">
    <text evidence="1">The sequence shown here is derived from an EMBL/GenBank/DDBJ whole genome shotgun (WGS) entry which is preliminary data.</text>
</comment>
<dbReference type="InterPro" id="IPR006311">
    <property type="entry name" value="TAT_signal"/>
</dbReference>
<dbReference type="RefSeq" id="WP_102767471.1">
    <property type="nucleotide sequence ID" value="NZ_POSP01000003.1"/>
</dbReference>
<dbReference type="AlphaFoldDB" id="A0A2N8KVR9"/>
<organism evidence="1 2">
    <name type="scientific">Kinneretia aquatilis</name>
    <dbReference type="NCBI Taxonomy" id="2070761"/>
    <lineage>
        <taxon>Bacteria</taxon>
        <taxon>Pseudomonadati</taxon>
        <taxon>Pseudomonadota</taxon>
        <taxon>Betaproteobacteria</taxon>
        <taxon>Burkholderiales</taxon>
        <taxon>Sphaerotilaceae</taxon>
        <taxon>Roseateles</taxon>
    </lineage>
</organism>
<proteinExistence type="predicted"/>
<dbReference type="InterPro" id="IPR008719">
    <property type="entry name" value="N2O_reductase_NosL"/>
</dbReference>
<sequence>MKRSPFARRRLLAAGLAASGLLGAGLLWARQRSPAAAAALLVDDFCVLAPPLAYEPSSGLGLLQARPIPGDARCPVCGMFPARAPEWAAQLIFSDGATQFFDSPVSMLIYLQDVGRYARGRSVTEVAARYVRDAGGNRAQPGAWLDAGQAVFVSGSDALGPMRAGNLPAFADRAAALAFAQRRGGQAMRLAEVPRSLLKQLDPRAHLGH</sequence>
<reference evidence="1 2" key="1">
    <citation type="submission" date="2018-01" db="EMBL/GenBank/DDBJ databases">
        <title>Draft genome sequence of Paucibacter aquatile CR182 isolated from freshwater of the Nakdong River.</title>
        <authorList>
            <person name="Choi A."/>
            <person name="Chung E.J."/>
        </authorList>
    </citation>
    <scope>NUCLEOTIDE SEQUENCE [LARGE SCALE GENOMIC DNA]</scope>
    <source>
        <strain evidence="1 2">CR182</strain>
    </source>
</reference>
<dbReference type="Proteomes" id="UP000235916">
    <property type="component" value="Unassembled WGS sequence"/>
</dbReference>
<dbReference type="OrthoDB" id="982633at2"/>
<accession>A0A2N8KVR9</accession>
<evidence type="ECO:0008006" key="3">
    <source>
        <dbReference type="Google" id="ProtNLM"/>
    </source>
</evidence>
<evidence type="ECO:0000313" key="1">
    <source>
        <dbReference type="EMBL" id="PND37553.1"/>
    </source>
</evidence>
<dbReference type="SUPFAM" id="SSF160387">
    <property type="entry name" value="NosL/MerB-like"/>
    <property type="match status" value="1"/>
</dbReference>
<keyword evidence="2" id="KW-1185">Reference proteome</keyword>
<dbReference type="PANTHER" id="PTHR41247:SF1">
    <property type="entry name" value="HTH-TYPE TRANSCRIPTIONAL REPRESSOR YCNK"/>
    <property type="match status" value="1"/>
</dbReference>
<protein>
    <recommendedName>
        <fullName evidence="3">Nitrous oxide reductase accessory protein NosL</fullName>
    </recommendedName>
</protein>